<dbReference type="OrthoDB" id="541276at2759"/>
<feature type="region of interest" description="Disordered" evidence="1">
    <location>
        <begin position="251"/>
        <end position="274"/>
    </location>
</feature>
<dbReference type="Gene3D" id="2.170.140.10">
    <property type="entry name" value="Chitin binding domain"/>
    <property type="match status" value="1"/>
</dbReference>
<feature type="region of interest" description="Disordered" evidence="1">
    <location>
        <begin position="128"/>
        <end position="148"/>
    </location>
</feature>
<feature type="region of interest" description="Disordered" evidence="1">
    <location>
        <begin position="564"/>
        <end position="586"/>
    </location>
</feature>
<dbReference type="PANTHER" id="PTHR22933">
    <property type="entry name" value="FI18007P1-RELATED"/>
    <property type="match status" value="1"/>
</dbReference>
<dbReference type="PROSITE" id="PS50940">
    <property type="entry name" value="CHIT_BIND_II"/>
    <property type="match status" value="1"/>
</dbReference>
<name>A0A0N0BEF4_9HYME</name>
<dbReference type="GO" id="GO:0005576">
    <property type="term" value="C:extracellular region"/>
    <property type="evidence" value="ECO:0007669"/>
    <property type="project" value="InterPro"/>
</dbReference>
<feature type="compositionally biased region" description="Low complexity" evidence="1">
    <location>
        <begin position="251"/>
        <end position="260"/>
    </location>
</feature>
<keyword evidence="4" id="KW-1185">Reference proteome</keyword>
<protein>
    <recommendedName>
        <fullName evidence="2">Chitin-binding type-2 domain-containing protein</fullName>
    </recommendedName>
</protein>
<sequence>MFDQEVGSTPVDIPIADVQNFATTRKEIYNSTDVEFDRHRNSSCQQISLSDKSGRETEKSEEILIVANGWCLSNVTAKNIEARLARLLAKLQNKEEGRKKLNLISVAVDVIESKTRAKKNLPSLFSPFFSTNRDPSTNKRKSSNNHESAKHSIYNFIHSRNSKQPGHLELEKDRKMKQKERRHFQEEDLETELNLPPSIITESDFSEGIQKIGPLQSHILIRTVASGPFNKTNRTGVQIVRLECSVLLSTTSGAASSGSGENSTKVAVDEEDDESLPEITLEEFKERYRRLIPYMTFYVASNYVNAQTPISQATAAKEVQSSPLVRKNPQPFTRMNTVPRRRTNHRVNVQSQEKKFVPSIQYDPRNVGADGSYFAPVRYSSKINYDEYSTPYQLYQDQKLTYPEISTVPSSQSAHKENRFYTNVRPLRPYTTNARDHQPRKQPAKPIPGNLRDDYALDYNVRPSDALNYPVKDFQDHRQIPLSNDYPSVLELVPGEKQPPLLAQLPQNPNVNLQQIVESFQLSERLPEMLRKDNIDSSLKTLAEILNILHGMKTEEFPQIQAPPLTPLAPPLPPRVPEKPTRPKTRPKVITETRFQATPNPLYLTDDPERYKISSYEHRTKPQYKPSPQSNYNTNSLTNNNVVEYYIPMVQEIPTKQKEPFLPTIRPLANEGPTDHSYAITEDLSDDILQEERFPLPPVTTENPIYSYAKPNEATTTKVPSLKYGVTRGKANIDYPAYSSIPRTNFSCKEQRYKGFFGDPDTGCQVWHYCDLNGGKSSFLCPNGTIFSQVALTCDWWFNVKCETTTQLYVLNERLYKYILPIMPKFPEDFTGPEVDRYLELKFKEMEAKLKEKKLKKQQEKGERGKEGKAQGQTTTQEKQNK</sequence>
<dbReference type="InterPro" id="IPR036508">
    <property type="entry name" value="Chitin-bd_dom_sf"/>
</dbReference>
<evidence type="ECO:0000259" key="2">
    <source>
        <dbReference type="PROSITE" id="PS50940"/>
    </source>
</evidence>
<dbReference type="SUPFAM" id="SSF57625">
    <property type="entry name" value="Invertebrate chitin-binding proteins"/>
    <property type="match status" value="1"/>
</dbReference>
<feature type="domain" description="Chitin-binding type-2" evidence="2">
    <location>
        <begin position="745"/>
        <end position="804"/>
    </location>
</feature>
<feature type="region of interest" description="Disordered" evidence="1">
    <location>
        <begin position="854"/>
        <end position="882"/>
    </location>
</feature>
<dbReference type="EMBL" id="KQ435830">
    <property type="protein sequence ID" value="KOX71811.1"/>
    <property type="molecule type" value="Genomic_DNA"/>
</dbReference>
<dbReference type="Proteomes" id="UP000053105">
    <property type="component" value="Unassembled WGS sequence"/>
</dbReference>
<evidence type="ECO:0000313" key="4">
    <source>
        <dbReference type="Proteomes" id="UP000053105"/>
    </source>
</evidence>
<evidence type="ECO:0000256" key="1">
    <source>
        <dbReference type="SAM" id="MobiDB-lite"/>
    </source>
</evidence>
<dbReference type="SMART" id="SM00494">
    <property type="entry name" value="ChtBD2"/>
    <property type="match status" value="1"/>
</dbReference>
<dbReference type="GO" id="GO:0008061">
    <property type="term" value="F:chitin binding"/>
    <property type="evidence" value="ECO:0007669"/>
    <property type="project" value="InterPro"/>
</dbReference>
<proteinExistence type="predicted"/>
<feature type="region of interest" description="Disordered" evidence="1">
    <location>
        <begin position="429"/>
        <end position="452"/>
    </location>
</feature>
<accession>A0A0N0BEF4</accession>
<gene>
    <name evidence="3" type="ORF">WN51_02381</name>
</gene>
<dbReference type="Pfam" id="PF01607">
    <property type="entry name" value="CBM_14"/>
    <property type="match status" value="1"/>
</dbReference>
<evidence type="ECO:0000313" key="3">
    <source>
        <dbReference type="EMBL" id="KOX71811.1"/>
    </source>
</evidence>
<dbReference type="InterPro" id="IPR002557">
    <property type="entry name" value="Chitin-bd_dom"/>
</dbReference>
<feature type="compositionally biased region" description="Pro residues" evidence="1">
    <location>
        <begin position="564"/>
        <end position="575"/>
    </location>
</feature>
<feature type="compositionally biased region" description="Basic and acidic residues" evidence="1">
    <location>
        <begin position="857"/>
        <end position="869"/>
    </location>
</feature>
<reference evidence="3 4" key="1">
    <citation type="submission" date="2015-07" db="EMBL/GenBank/DDBJ databases">
        <title>The genome of Melipona quadrifasciata.</title>
        <authorList>
            <person name="Pan H."/>
            <person name="Kapheim K."/>
        </authorList>
    </citation>
    <scope>NUCLEOTIDE SEQUENCE [LARGE SCALE GENOMIC DNA]</scope>
    <source>
        <strain evidence="3">0111107301</strain>
        <tissue evidence="3">Whole body</tissue>
    </source>
</reference>
<dbReference type="AlphaFoldDB" id="A0A0N0BEF4"/>
<dbReference type="PANTHER" id="PTHR22933:SF18">
    <property type="match status" value="1"/>
</dbReference>
<organism evidence="3 4">
    <name type="scientific">Melipona quadrifasciata</name>
    <dbReference type="NCBI Taxonomy" id="166423"/>
    <lineage>
        <taxon>Eukaryota</taxon>
        <taxon>Metazoa</taxon>
        <taxon>Ecdysozoa</taxon>
        <taxon>Arthropoda</taxon>
        <taxon>Hexapoda</taxon>
        <taxon>Insecta</taxon>
        <taxon>Pterygota</taxon>
        <taxon>Neoptera</taxon>
        <taxon>Endopterygota</taxon>
        <taxon>Hymenoptera</taxon>
        <taxon>Apocrita</taxon>
        <taxon>Aculeata</taxon>
        <taxon>Apoidea</taxon>
        <taxon>Anthophila</taxon>
        <taxon>Apidae</taxon>
        <taxon>Melipona</taxon>
    </lineage>
</organism>
<dbReference type="InterPro" id="IPR052976">
    <property type="entry name" value="Scoloptoxin-like"/>
</dbReference>
<dbReference type="STRING" id="166423.A0A0N0BEF4"/>